<reference evidence="1" key="1">
    <citation type="journal article" date="2021" name="PeerJ">
        <title>Extensive microbial diversity within the chicken gut microbiome revealed by metagenomics and culture.</title>
        <authorList>
            <person name="Gilroy R."/>
            <person name="Ravi A."/>
            <person name="Getino M."/>
            <person name="Pursley I."/>
            <person name="Horton D.L."/>
            <person name="Alikhan N.F."/>
            <person name="Baker D."/>
            <person name="Gharbi K."/>
            <person name="Hall N."/>
            <person name="Watson M."/>
            <person name="Adriaenssens E.M."/>
            <person name="Foster-Nyarko E."/>
            <person name="Jarju S."/>
            <person name="Secka A."/>
            <person name="Antonio M."/>
            <person name="Oren A."/>
            <person name="Chaudhuri R.R."/>
            <person name="La Ragione R."/>
            <person name="Hildebrand F."/>
            <person name="Pallen M.J."/>
        </authorList>
    </citation>
    <scope>NUCLEOTIDE SEQUENCE</scope>
    <source>
        <strain evidence="1">2189</strain>
    </source>
</reference>
<comment type="caution">
    <text evidence="1">The sequence shown here is derived from an EMBL/GenBank/DDBJ whole genome shotgun (WGS) entry which is preliminary data.</text>
</comment>
<evidence type="ECO:0000313" key="2">
    <source>
        <dbReference type="Proteomes" id="UP000886847"/>
    </source>
</evidence>
<proteinExistence type="predicted"/>
<dbReference type="EMBL" id="DXEW01000020">
    <property type="protein sequence ID" value="HIX50410.1"/>
    <property type="molecule type" value="Genomic_DNA"/>
</dbReference>
<reference evidence="1" key="2">
    <citation type="submission" date="2021-04" db="EMBL/GenBank/DDBJ databases">
        <authorList>
            <person name="Gilroy R."/>
        </authorList>
    </citation>
    <scope>NUCLEOTIDE SEQUENCE</scope>
    <source>
        <strain evidence="1">2189</strain>
    </source>
</reference>
<evidence type="ECO:0000313" key="1">
    <source>
        <dbReference type="EMBL" id="HIX50410.1"/>
    </source>
</evidence>
<accession>A0A9D2AUI2</accession>
<name>A0A9D2AUI2_9FIRM</name>
<dbReference type="Proteomes" id="UP000886847">
    <property type="component" value="Unassembled WGS sequence"/>
</dbReference>
<dbReference type="AlphaFoldDB" id="A0A9D2AUI2"/>
<gene>
    <name evidence="1" type="ORF">H9851_03930</name>
</gene>
<organism evidence="1 2">
    <name type="scientific">Candidatus Borkfalkia faecavium</name>
    <dbReference type="NCBI Taxonomy" id="2838508"/>
    <lineage>
        <taxon>Bacteria</taxon>
        <taxon>Bacillati</taxon>
        <taxon>Bacillota</taxon>
        <taxon>Clostridia</taxon>
        <taxon>Christensenellales</taxon>
        <taxon>Christensenellaceae</taxon>
        <taxon>Candidatus Borkfalkia</taxon>
    </lineage>
</organism>
<protein>
    <submittedName>
        <fullName evidence="1">Uncharacterized protein</fullName>
    </submittedName>
</protein>
<sequence length="45" mass="5122">MPFRAPKKARETIDEGVAEAAEEMPFRARKGGFDKARKSGFDKFF</sequence>